<dbReference type="EMBL" id="BRPK01000019">
    <property type="protein sequence ID" value="GLB44931.1"/>
    <property type="molecule type" value="Genomic_DNA"/>
</dbReference>
<protein>
    <submittedName>
        <fullName evidence="2">Uncharacterized protein</fullName>
    </submittedName>
</protein>
<accession>A0A9P3Q0C0</accession>
<feature type="transmembrane region" description="Helical" evidence="1">
    <location>
        <begin position="458"/>
        <end position="476"/>
    </location>
</feature>
<keyword evidence="1" id="KW-1133">Transmembrane helix</keyword>
<evidence type="ECO:0000313" key="3">
    <source>
        <dbReference type="Proteomes" id="UP001063166"/>
    </source>
</evidence>
<keyword evidence="3" id="KW-1185">Reference proteome</keyword>
<gene>
    <name evidence="2" type="ORF">LshimejAT787_1900090</name>
</gene>
<dbReference type="OrthoDB" id="2745898at2759"/>
<keyword evidence="1" id="KW-0812">Transmembrane</keyword>
<keyword evidence="1" id="KW-0472">Membrane</keyword>
<reference evidence="2" key="1">
    <citation type="submission" date="2022-07" db="EMBL/GenBank/DDBJ databases">
        <title>The genome of Lyophyllum shimeji provides insight into the initial evolution of ectomycorrhizal fungal genome.</title>
        <authorList>
            <person name="Kobayashi Y."/>
            <person name="Shibata T."/>
            <person name="Hirakawa H."/>
            <person name="Shigenobu S."/>
            <person name="Nishiyama T."/>
            <person name="Yamada A."/>
            <person name="Hasebe M."/>
            <person name="Kawaguchi M."/>
        </authorList>
    </citation>
    <scope>NUCLEOTIDE SEQUENCE</scope>
    <source>
        <strain evidence="2">AT787</strain>
    </source>
</reference>
<organism evidence="2 3">
    <name type="scientific">Lyophyllum shimeji</name>
    <name type="common">Hon-shimeji</name>
    <name type="synonym">Tricholoma shimeji</name>
    <dbReference type="NCBI Taxonomy" id="47721"/>
    <lineage>
        <taxon>Eukaryota</taxon>
        <taxon>Fungi</taxon>
        <taxon>Dikarya</taxon>
        <taxon>Basidiomycota</taxon>
        <taxon>Agaricomycotina</taxon>
        <taxon>Agaricomycetes</taxon>
        <taxon>Agaricomycetidae</taxon>
        <taxon>Agaricales</taxon>
        <taxon>Tricholomatineae</taxon>
        <taxon>Lyophyllaceae</taxon>
        <taxon>Lyophyllum</taxon>
    </lineage>
</organism>
<evidence type="ECO:0000313" key="2">
    <source>
        <dbReference type="EMBL" id="GLB44931.1"/>
    </source>
</evidence>
<sequence length="491" mass="55437">MSDPLDMTSSSNKSLPADIFWAILEELAEDHESLKHCATVSRLFLRFSRKHLFRVIKLKFVMRSGRHPCARLHSVLSSHPEVASFIQELGITAGKWSLVQPTLPLLLHQIATANSLRVLFFSSWEGVGWTMFGPLLQDAVCALLGSTRLVTLNFSTPLTWDLPVAIFAIPPALKKLTFIQLWPEQTVSEDRRILRLPTMQPRAPTKLRTLVLAGRLAEKLVRYLTQPHCPIQLSELRELRVIDRAGEMVELAGAIMTAAEASLEHLVWLSQNKKLRDSDLIESTVQLDMRRMQALRTLEIRLFPYHYHCEWATRIVRDWGLPTTIETVSLIFDGAHFQIWPDDACVEEIDKTLLSKEHGLDAALASLCNKSAYPSLRKIKVELQIPGAVLRRMDDEVVQSCFGLWFPDVKKTGYLDGSCVLWLPEGEEAVEGGTGDRSPVCADLALLVDLYMSPCIDLLALFFWLVSVLIFLLLLAPIRLKVLLIRGTFPM</sequence>
<dbReference type="Proteomes" id="UP001063166">
    <property type="component" value="Unassembled WGS sequence"/>
</dbReference>
<proteinExistence type="predicted"/>
<evidence type="ECO:0000256" key="1">
    <source>
        <dbReference type="SAM" id="Phobius"/>
    </source>
</evidence>
<name>A0A9P3Q0C0_LYOSH</name>
<dbReference type="AlphaFoldDB" id="A0A9P3Q0C0"/>
<comment type="caution">
    <text evidence="2">The sequence shown here is derived from an EMBL/GenBank/DDBJ whole genome shotgun (WGS) entry which is preliminary data.</text>
</comment>